<comment type="caution">
    <text evidence="2">The sequence shown here is derived from an EMBL/GenBank/DDBJ whole genome shotgun (WGS) entry which is preliminary data.</text>
</comment>
<keyword evidence="4" id="KW-1185">Reference proteome</keyword>
<gene>
    <name evidence="2" type="ORF">SCP_0116310</name>
    <name evidence="3" type="ORF">SCP_1800880</name>
</gene>
<name>A0A401G993_9APHY</name>
<dbReference type="GeneID" id="38775657"/>
<dbReference type="EMBL" id="BFAD01000001">
    <property type="protein sequence ID" value="GBE78740.1"/>
    <property type="molecule type" value="Genomic_DNA"/>
</dbReference>
<reference evidence="2 4" key="1">
    <citation type="journal article" date="2018" name="Sci. Rep.">
        <title>Genome sequence of the cauliflower mushroom Sparassis crispa (Hanabiratake) and its association with beneficial usage.</title>
        <authorList>
            <person name="Kiyama R."/>
            <person name="Furutani Y."/>
            <person name="Kawaguchi K."/>
            <person name="Nakanishi T."/>
        </authorList>
    </citation>
    <scope>NUCLEOTIDE SEQUENCE [LARGE SCALE GENOMIC DNA]</scope>
</reference>
<dbReference type="AlphaFoldDB" id="A0A401G993"/>
<evidence type="ECO:0000313" key="4">
    <source>
        <dbReference type="Proteomes" id="UP000287166"/>
    </source>
</evidence>
<protein>
    <submittedName>
        <fullName evidence="2">Uncharacterized protein</fullName>
    </submittedName>
</protein>
<feature type="region of interest" description="Disordered" evidence="1">
    <location>
        <begin position="288"/>
        <end position="311"/>
    </location>
</feature>
<evidence type="ECO:0000313" key="3">
    <source>
        <dbReference type="EMBL" id="GBE90066.1"/>
    </source>
</evidence>
<organism evidence="2 4">
    <name type="scientific">Sparassis crispa</name>
    <dbReference type="NCBI Taxonomy" id="139825"/>
    <lineage>
        <taxon>Eukaryota</taxon>
        <taxon>Fungi</taxon>
        <taxon>Dikarya</taxon>
        <taxon>Basidiomycota</taxon>
        <taxon>Agaricomycotina</taxon>
        <taxon>Agaricomycetes</taxon>
        <taxon>Polyporales</taxon>
        <taxon>Sparassidaceae</taxon>
        <taxon>Sparassis</taxon>
    </lineage>
</organism>
<proteinExistence type="predicted"/>
<dbReference type="RefSeq" id="XP_027609653.1">
    <property type="nucleotide sequence ID" value="XM_027753852.1"/>
</dbReference>
<accession>A0A401G993</accession>
<dbReference type="InParanoid" id="A0A401G993"/>
<evidence type="ECO:0000313" key="2">
    <source>
        <dbReference type="EMBL" id="GBE78740.1"/>
    </source>
</evidence>
<dbReference type="Proteomes" id="UP000287166">
    <property type="component" value="Unassembled WGS sequence"/>
</dbReference>
<sequence>MKVTACPRQRALTHRNDIPAVLDHRALNANVNLTVFHQVSGNPQVHPLALSALCLVERLLSFAQVQVIENRAGALQVQLWFMLTNPNVFKRPSEVTLRRYSRATPEEEHHIEVSRTPSHVSARRLVYEEADRPTPGITRVSTQRTARTARTEPIAPPVEEEEEDIPHISVVIHSVEHVPTASRPRAGIPSVAVVPPEEAEEPYLPEELPAEPGVRGIYTYYYGNSALQTERFGELEQQLTGTIDALRDGAFSPFYSSPTITGTNEGGVATRSTSVAFTFTFSSVSYNECQPEHTPPRGAFPDVDHRDDSVRGSSTILTRDVNRLLQNLHNADAVIREENRE</sequence>
<dbReference type="EMBL" id="BFAD01000018">
    <property type="protein sequence ID" value="GBE90066.1"/>
    <property type="molecule type" value="Genomic_DNA"/>
</dbReference>
<evidence type="ECO:0000256" key="1">
    <source>
        <dbReference type="SAM" id="MobiDB-lite"/>
    </source>
</evidence>